<organism evidence="2 3">
    <name type="scientific">Xanthobacter dioxanivorans</name>
    <dbReference type="NCBI Taxonomy" id="2528964"/>
    <lineage>
        <taxon>Bacteria</taxon>
        <taxon>Pseudomonadati</taxon>
        <taxon>Pseudomonadota</taxon>
        <taxon>Alphaproteobacteria</taxon>
        <taxon>Hyphomicrobiales</taxon>
        <taxon>Xanthobacteraceae</taxon>
        <taxon>Xanthobacter</taxon>
    </lineage>
</organism>
<dbReference type="RefSeq" id="WP_203195150.1">
    <property type="nucleotide sequence ID" value="NZ_CP063362.1"/>
</dbReference>
<proteinExistence type="predicted"/>
<keyword evidence="3" id="KW-1185">Reference proteome</keyword>
<evidence type="ECO:0000313" key="3">
    <source>
        <dbReference type="Proteomes" id="UP000596427"/>
    </source>
</evidence>
<accession>A0A974PS17</accession>
<dbReference type="NCBIfam" id="NF047412">
    <property type="entry name" value="sig_GCG_CRPN_rpt"/>
    <property type="match status" value="1"/>
</dbReference>
<dbReference type="EMBL" id="CP063362">
    <property type="protein sequence ID" value="QRG08238.1"/>
    <property type="molecule type" value="Genomic_DNA"/>
</dbReference>
<dbReference type="Proteomes" id="UP000596427">
    <property type="component" value="Chromosome"/>
</dbReference>
<evidence type="ECO:0000313" key="2">
    <source>
        <dbReference type="EMBL" id="QRG08238.1"/>
    </source>
</evidence>
<keyword evidence="1" id="KW-0732">Signal</keyword>
<dbReference type="KEGG" id="xdi:EZH22_07985"/>
<protein>
    <submittedName>
        <fullName evidence="2">Uncharacterized protein</fullName>
    </submittedName>
</protein>
<gene>
    <name evidence="2" type="ORF">EZH22_07985</name>
</gene>
<evidence type="ECO:0000256" key="1">
    <source>
        <dbReference type="SAM" id="SignalP"/>
    </source>
</evidence>
<feature type="chain" id="PRO_5036994576" evidence="1">
    <location>
        <begin position="23"/>
        <end position="99"/>
    </location>
</feature>
<feature type="signal peptide" evidence="1">
    <location>
        <begin position="1"/>
        <end position="22"/>
    </location>
</feature>
<reference evidence="2 3" key="1">
    <citation type="submission" date="2020-10" db="EMBL/GenBank/DDBJ databases">
        <title>Degradation of 1,4-Dioxane by Xanthobacter sp. YN2, via a Novel Group-2 Soluble Di-Iron Monooxygenase.</title>
        <authorList>
            <person name="Ma F."/>
            <person name="Wang Y."/>
            <person name="Yang J."/>
            <person name="Guo H."/>
            <person name="Su D."/>
            <person name="Yu L."/>
        </authorList>
    </citation>
    <scope>NUCLEOTIDE SEQUENCE [LARGE SCALE GENOMIC DNA]</scope>
    <source>
        <strain evidence="2 3">YN2</strain>
    </source>
</reference>
<name>A0A974PS17_9HYPH</name>
<dbReference type="InterPro" id="IPR058110">
    <property type="entry name" value="GCG_CRPN_dom"/>
</dbReference>
<sequence>MRKTMLLAAGLGFFALGSGANALPLPAQPDVATVQTVAQGCGWGYHRGPWGGCRPNGAVVVAPGPVVVAPRVVVPGPVVVAPRHCWWRNGPYGAVRVCN</sequence>
<dbReference type="AlphaFoldDB" id="A0A974PS17"/>